<evidence type="ECO:0000259" key="1">
    <source>
        <dbReference type="Pfam" id="PF13470"/>
    </source>
</evidence>
<proteinExistence type="predicted"/>
<dbReference type="AlphaFoldDB" id="A0A1F5G6U3"/>
<gene>
    <name evidence="2" type="ORF">A3D04_04680</name>
</gene>
<evidence type="ECO:0000313" key="2">
    <source>
        <dbReference type="EMBL" id="OGD87549.1"/>
    </source>
</evidence>
<sequence length="141" mass="15605">MIKALLDTNVLVSGFVSLKHPTRAPAQLLHAWLAGHFELFTSEHIIAEFKNTLGRHYFKSRLKPEDIDEAITLVNEECTIISITTPVKGVATHPEDDLVMSAAISAKVDYLVTGDQPLFNKVGNFYQGVTLATPNDFLKIL</sequence>
<dbReference type="SUPFAM" id="SSF88723">
    <property type="entry name" value="PIN domain-like"/>
    <property type="match status" value="1"/>
</dbReference>
<dbReference type="STRING" id="1797714.A3D04_04680"/>
<accession>A0A1F5G6U3</accession>
<dbReference type="NCBIfam" id="TIGR00305">
    <property type="entry name" value="putative toxin-antitoxin system toxin component, PIN family"/>
    <property type="match status" value="1"/>
</dbReference>
<dbReference type="InterPro" id="IPR002716">
    <property type="entry name" value="PIN_dom"/>
</dbReference>
<dbReference type="Gene3D" id="3.40.50.1010">
    <property type="entry name" value="5'-nuclease"/>
    <property type="match status" value="1"/>
</dbReference>
<dbReference type="Proteomes" id="UP000177369">
    <property type="component" value="Unassembled WGS sequence"/>
</dbReference>
<dbReference type="Pfam" id="PF13470">
    <property type="entry name" value="PIN_3"/>
    <property type="match status" value="1"/>
</dbReference>
<feature type="domain" description="PIN" evidence="1">
    <location>
        <begin position="3"/>
        <end position="116"/>
    </location>
</feature>
<dbReference type="PANTHER" id="PTHR34610">
    <property type="entry name" value="SSL7007 PROTEIN"/>
    <property type="match status" value="1"/>
</dbReference>
<comment type="caution">
    <text evidence="2">The sequence shown here is derived from an EMBL/GenBank/DDBJ whole genome shotgun (WGS) entry which is preliminary data.</text>
</comment>
<dbReference type="InterPro" id="IPR002850">
    <property type="entry name" value="PIN_toxin-like"/>
</dbReference>
<evidence type="ECO:0000313" key="3">
    <source>
        <dbReference type="Proteomes" id="UP000177369"/>
    </source>
</evidence>
<organism evidence="2 3">
    <name type="scientific">Candidatus Curtissbacteria bacterium RIFCSPHIGHO2_02_FULL_40_16b</name>
    <dbReference type="NCBI Taxonomy" id="1797714"/>
    <lineage>
        <taxon>Bacteria</taxon>
        <taxon>Candidatus Curtissiibacteriota</taxon>
    </lineage>
</organism>
<protein>
    <submittedName>
        <fullName evidence="2">Putative toxin-antitoxin system toxin component, PIN family</fullName>
    </submittedName>
</protein>
<reference evidence="2 3" key="1">
    <citation type="journal article" date="2016" name="Nat. Commun.">
        <title>Thousands of microbial genomes shed light on interconnected biogeochemical processes in an aquifer system.</title>
        <authorList>
            <person name="Anantharaman K."/>
            <person name="Brown C.T."/>
            <person name="Hug L.A."/>
            <person name="Sharon I."/>
            <person name="Castelle C.J."/>
            <person name="Probst A.J."/>
            <person name="Thomas B.C."/>
            <person name="Singh A."/>
            <person name="Wilkins M.J."/>
            <person name="Karaoz U."/>
            <person name="Brodie E.L."/>
            <person name="Williams K.H."/>
            <person name="Hubbard S.S."/>
            <person name="Banfield J.F."/>
        </authorList>
    </citation>
    <scope>NUCLEOTIDE SEQUENCE [LARGE SCALE GENOMIC DNA]</scope>
</reference>
<dbReference type="InterPro" id="IPR029060">
    <property type="entry name" value="PIN-like_dom_sf"/>
</dbReference>
<dbReference type="PANTHER" id="PTHR34610:SF4">
    <property type="entry name" value="SLL8027 PROTEIN"/>
    <property type="match status" value="1"/>
</dbReference>
<dbReference type="EMBL" id="MFBD01000046">
    <property type="protein sequence ID" value="OGD87549.1"/>
    <property type="molecule type" value="Genomic_DNA"/>
</dbReference>
<name>A0A1F5G6U3_9BACT</name>